<evidence type="ECO:0000256" key="1">
    <source>
        <dbReference type="SAM" id="MobiDB-lite"/>
    </source>
</evidence>
<dbReference type="InterPro" id="IPR005094">
    <property type="entry name" value="Endonuclease_MobA/VirD2"/>
</dbReference>
<dbReference type="Proteomes" id="UP000190286">
    <property type="component" value="Unassembled WGS sequence"/>
</dbReference>
<dbReference type="OrthoDB" id="9763513at2"/>
<feature type="compositionally biased region" description="Basic and acidic residues" evidence="1">
    <location>
        <begin position="423"/>
        <end position="432"/>
    </location>
</feature>
<sequence>MAVTKIWTIKDSLQRVLDYAANPDKTEYDALAKTLHYAENDAKTKLNESAQLVTGIHCRADHAWEDMRAVQERFGKTDGVVALHAYQSFREGEVTPEQCHEIGVALARKVWGKRFQVLVATHMNTDNLHNHFVINSVSYVDGKKYEQRRSQYAEFRETSDKLCREYGLSVLEQPKAKEPARYARMREAIDQACEDASTAEDFHRALYRQGYIFGSDPNRRYATIRARDGGRAVRLYRLGEEYDLPAIDDRLRGNYLLYGPRLYELKHPPQQYTPKRYRPKDTYAGKSILQIFFEVFFGESQMHRLYLYYCYQLGILPKKQHLCINRPELERIWKDTEKILAEHAFVHDHKFPSLQAIADYRKGLSRQIDALAAQRAEIVKQMRRKEAPSELADQRMILTCQIAKLRKEHKIAEGAIKRIQRTRESNRIDQENRNQNTNYRNRCRNRSRQR</sequence>
<feature type="domain" description="MobA/VirD2-like nuclease" evidence="2">
    <location>
        <begin position="37"/>
        <end position="168"/>
    </location>
</feature>
<protein>
    <submittedName>
        <fullName evidence="3">Relaxase/Mobilisation nuclease domain-containing protein</fullName>
    </submittedName>
</protein>
<feature type="compositionally biased region" description="Basic residues" evidence="1">
    <location>
        <begin position="441"/>
        <end position="450"/>
    </location>
</feature>
<organism evidence="3 4">
    <name type="scientific">Gemmiger formicilis</name>
    <dbReference type="NCBI Taxonomy" id="745368"/>
    <lineage>
        <taxon>Bacteria</taxon>
        <taxon>Bacillati</taxon>
        <taxon>Bacillota</taxon>
        <taxon>Clostridia</taxon>
        <taxon>Eubacteriales</taxon>
        <taxon>Gemmiger</taxon>
    </lineage>
</organism>
<proteinExistence type="predicted"/>
<dbReference type="Pfam" id="PF03432">
    <property type="entry name" value="Relaxase"/>
    <property type="match status" value="1"/>
</dbReference>
<evidence type="ECO:0000259" key="2">
    <source>
        <dbReference type="Pfam" id="PF03432"/>
    </source>
</evidence>
<accession>A0A1T4YAH8</accession>
<name>A0A1T4YAH8_9FIRM</name>
<dbReference type="GeneID" id="93339297"/>
<evidence type="ECO:0000313" key="3">
    <source>
        <dbReference type="EMBL" id="SKA98804.1"/>
    </source>
</evidence>
<dbReference type="AlphaFoldDB" id="A0A1T4YAH8"/>
<dbReference type="STRING" id="745368.SAMN02745178_02890"/>
<evidence type="ECO:0000313" key="4">
    <source>
        <dbReference type="Proteomes" id="UP000190286"/>
    </source>
</evidence>
<dbReference type="RefSeq" id="WP_078785656.1">
    <property type="nucleotide sequence ID" value="NZ_FUYF01000065.1"/>
</dbReference>
<dbReference type="EMBL" id="FUYF01000065">
    <property type="protein sequence ID" value="SKA98804.1"/>
    <property type="molecule type" value="Genomic_DNA"/>
</dbReference>
<feature type="region of interest" description="Disordered" evidence="1">
    <location>
        <begin position="423"/>
        <end position="450"/>
    </location>
</feature>
<gene>
    <name evidence="3" type="ORF">SAMN02745178_02890</name>
</gene>
<keyword evidence="4" id="KW-1185">Reference proteome</keyword>
<reference evidence="3 4" key="1">
    <citation type="submission" date="2017-02" db="EMBL/GenBank/DDBJ databases">
        <authorList>
            <person name="Peterson S.W."/>
        </authorList>
    </citation>
    <scope>NUCLEOTIDE SEQUENCE [LARGE SCALE GENOMIC DNA]</scope>
    <source>
        <strain evidence="3 4">ATCC 27749</strain>
    </source>
</reference>